<dbReference type="PRINTS" id="PR00081">
    <property type="entry name" value="GDHRDH"/>
</dbReference>
<evidence type="ECO:0000313" key="5">
    <source>
        <dbReference type="Proteomes" id="UP000179467"/>
    </source>
</evidence>
<evidence type="ECO:0000313" key="4">
    <source>
        <dbReference type="EMBL" id="OHT19523.1"/>
    </source>
</evidence>
<feature type="domain" description="Ketoreductase" evidence="3">
    <location>
        <begin position="7"/>
        <end position="192"/>
    </location>
</feature>
<dbReference type="Pfam" id="PF00106">
    <property type="entry name" value="adh_short"/>
    <property type="match status" value="1"/>
</dbReference>
<proteinExistence type="inferred from homology"/>
<comment type="similarity">
    <text evidence="1">Belongs to the short-chain dehydrogenases/reductases (SDR) family.</text>
</comment>
<dbReference type="CDD" id="cd05233">
    <property type="entry name" value="SDR_c"/>
    <property type="match status" value="1"/>
</dbReference>
<dbReference type="PANTHER" id="PTHR43391:SF82">
    <property type="entry name" value="OXIDOREDUCTASE SADH-RELATED"/>
    <property type="match status" value="1"/>
</dbReference>
<dbReference type="InterPro" id="IPR002347">
    <property type="entry name" value="SDR_fam"/>
</dbReference>
<dbReference type="OrthoDB" id="7191281at2"/>
<dbReference type="EMBL" id="MIPT01000001">
    <property type="protein sequence ID" value="OHT19523.1"/>
    <property type="molecule type" value="Genomic_DNA"/>
</dbReference>
<keyword evidence="2 4" id="KW-0560">Oxidoreductase</keyword>
<evidence type="ECO:0000256" key="1">
    <source>
        <dbReference type="ARBA" id="ARBA00006484"/>
    </source>
</evidence>
<name>A0A1S1HE92_9SPHN</name>
<accession>A0A1S1HE92</accession>
<dbReference type="PANTHER" id="PTHR43391">
    <property type="entry name" value="RETINOL DEHYDROGENASE-RELATED"/>
    <property type="match status" value="1"/>
</dbReference>
<dbReference type="GO" id="GO:0016491">
    <property type="term" value="F:oxidoreductase activity"/>
    <property type="evidence" value="ECO:0007669"/>
    <property type="project" value="UniProtKB-KW"/>
</dbReference>
<dbReference type="InterPro" id="IPR020904">
    <property type="entry name" value="Sc_DH/Rdtase_CS"/>
</dbReference>
<dbReference type="SUPFAM" id="SSF51735">
    <property type="entry name" value="NAD(P)-binding Rossmann-fold domains"/>
    <property type="match status" value="1"/>
</dbReference>
<protein>
    <submittedName>
        <fullName evidence="4">1-deoxy-11-beta-hydroxypentalenate dehydrogenase</fullName>
        <ecNumber evidence="4">1.1.1.340</ecNumber>
    </submittedName>
</protein>
<dbReference type="EC" id="1.1.1.340" evidence="4"/>
<dbReference type="InterPro" id="IPR036291">
    <property type="entry name" value="NAD(P)-bd_dom_sf"/>
</dbReference>
<dbReference type="AlphaFoldDB" id="A0A1S1HE92"/>
<evidence type="ECO:0000259" key="3">
    <source>
        <dbReference type="SMART" id="SM00822"/>
    </source>
</evidence>
<keyword evidence="5" id="KW-1185">Reference proteome</keyword>
<evidence type="ECO:0000256" key="2">
    <source>
        <dbReference type="ARBA" id="ARBA00023002"/>
    </source>
</evidence>
<dbReference type="InterPro" id="IPR057326">
    <property type="entry name" value="KR_dom"/>
</dbReference>
<dbReference type="PROSITE" id="PS00061">
    <property type="entry name" value="ADH_SHORT"/>
    <property type="match status" value="1"/>
</dbReference>
<dbReference type="Proteomes" id="UP000179467">
    <property type="component" value="Unassembled WGS sequence"/>
</dbReference>
<sequence length="292" mass="31255">MQDLKDKVAVITGSASGVGKQLALRLSRAGAKVVLSDIEANALEAAVAEVKAAGGTAIGQVADVSKREQVDALRDRALAEYGKVHLVFNNAGVGGGGGPTIWDTPEKAYRWAMDVNFFGPLNGVLSFMPTLIAQGEEALIAATSSGAGIVFPPSGAAYSASKAALIALMEVLSYQLQFSGTQVRAAILFPGPHVVDTNLFSSHRNLQKEYDDPAIASGAGINNVDEFQAAMKMLIGHEVPLTKPEDFAEEVYQSILRDDFYILPLTDKTKDAIRKRYDDMIERRQPAIPDMM</sequence>
<gene>
    <name evidence="4" type="primary">ptlF</name>
    <name evidence="4" type="ORF">BHE75_01509</name>
</gene>
<reference evidence="4 5" key="1">
    <citation type="submission" date="2016-09" db="EMBL/GenBank/DDBJ databases">
        <title>Metabolic pathway, cell adaptation mechanisms and a novel monoxygenase revealed through proteogenomic-transcription analysis of a Sphingomonas haloaromaticamans strain degrading the fungicide ortho-phenylphenol.</title>
        <authorList>
            <person name="Perruchon C."/>
            <person name="Papadopoulou E.S."/>
            <person name="Rousidou C."/>
            <person name="Vasileiadis S."/>
            <person name="Tanou G."/>
            <person name="Amoutzias G."/>
            <person name="Molassiotis A."/>
            <person name="Karpouzas D.G."/>
        </authorList>
    </citation>
    <scope>NUCLEOTIDE SEQUENCE [LARGE SCALE GENOMIC DNA]</scope>
    <source>
        <strain evidence="4 5">P3</strain>
    </source>
</reference>
<organism evidence="4 5">
    <name type="scientific">Edaphosphingomonas haloaromaticamans</name>
    <dbReference type="NCBI Taxonomy" id="653954"/>
    <lineage>
        <taxon>Bacteria</taxon>
        <taxon>Pseudomonadati</taxon>
        <taxon>Pseudomonadota</taxon>
        <taxon>Alphaproteobacteria</taxon>
        <taxon>Sphingomonadales</taxon>
        <taxon>Rhizorhabdaceae</taxon>
        <taxon>Edaphosphingomonas</taxon>
    </lineage>
</organism>
<comment type="caution">
    <text evidence="4">The sequence shown here is derived from an EMBL/GenBank/DDBJ whole genome shotgun (WGS) entry which is preliminary data.</text>
</comment>
<dbReference type="RefSeq" id="WP_015459943.1">
    <property type="nucleotide sequence ID" value="NZ_MIPT01000001.1"/>
</dbReference>
<dbReference type="SMART" id="SM00822">
    <property type="entry name" value="PKS_KR"/>
    <property type="match status" value="1"/>
</dbReference>
<dbReference type="Gene3D" id="3.40.50.720">
    <property type="entry name" value="NAD(P)-binding Rossmann-like Domain"/>
    <property type="match status" value="1"/>
</dbReference>